<proteinExistence type="predicted"/>
<protein>
    <submittedName>
        <fullName evidence="2">Uncharacterized protein</fullName>
    </submittedName>
</protein>
<dbReference type="EMBL" id="CAEKKB010000001">
    <property type="protein sequence ID" value="CAB4294119.1"/>
    <property type="molecule type" value="Genomic_DNA"/>
</dbReference>
<feature type="region of interest" description="Disordered" evidence="1">
    <location>
        <begin position="1"/>
        <end position="28"/>
    </location>
</feature>
<evidence type="ECO:0000313" key="2">
    <source>
        <dbReference type="EMBL" id="CAB4294119.1"/>
    </source>
</evidence>
<gene>
    <name evidence="2" type="ORF">ORAREDHAP_LOCUS4017</name>
</gene>
<name>A0A6J5VXX7_PRUAR</name>
<dbReference type="Proteomes" id="UP000507245">
    <property type="component" value="Unassembled WGS sequence"/>
</dbReference>
<sequence>MHEDKNDTNTVDARHTNPGGHTRHRNVPRRIRSIVHKEVLHRTGRTSFAQLRNVNSYQELSTENSETRRDSIQVLALVISCETLCKCLNLGYFEAIKSKRILKVDQNKFD</sequence>
<accession>A0A6J5VXX7</accession>
<organism evidence="2 3">
    <name type="scientific">Prunus armeniaca</name>
    <name type="common">Apricot</name>
    <name type="synonym">Armeniaca vulgaris</name>
    <dbReference type="NCBI Taxonomy" id="36596"/>
    <lineage>
        <taxon>Eukaryota</taxon>
        <taxon>Viridiplantae</taxon>
        <taxon>Streptophyta</taxon>
        <taxon>Embryophyta</taxon>
        <taxon>Tracheophyta</taxon>
        <taxon>Spermatophyta</taxon>
        <taxon>Magnoliopsida</taxon>
        <taxon>eudicotyledons</taxon>
        <taxon>Gunneridae</taxon>
        <taxon>Pentapetalae</taxon>
        <taxon>rosids</taxon>
        <taxon>fabids</taxon>
        <taxon>Rosales</taxon>
        <taxon>Rosaceae</taxon>
        <taxon>Amygdaloideae</taxon>
        <taxon>Amygdaleae</taxon>
        <taxon>Prunus</taxon>
    </lineage>
</organism>
<evidence type="ECO:0000313" key="3">
    <source>
        <dbReference type="Proteomes" id="UP000507245"/>
    </source>
</evidence>
<dbReference type="AlphaFoldDB" id="A0A6J5VXX7"/>
<evidence type="ECO:0000256" key="1">
    <source>
        <dbReference type="SAM" id="MobiDB-lite"/>
    </source>
</evidence>
<keyword evidence="3" id="KW-1185">Reference proteome</keyword>
<feature type="compositionally biased region" description="Basic and acidic residues" evidence="1">
    <location>
        <begin position="1"/>
        <end position="15"/>
    </location>
</feature>
<reference evidence="3" key="1">
    <citation type="journal article" date="2020" name="Genome Biol.">
        <title>Gamete binning: chromosome-level and haplotype-resolved genome assembly enabled by high-throughput single-cell sequencing of gamete genomes.</title>
        <authorList>
            <person name="Campoy J.A."/>
            <person name="Sun H."/>
            <person name="Goel M."/>
            <person name="Jiao W.-B."/>
            <person name="Folz-Donahue K."/>
            <person name="Wang N."/>
            <person name="Rubio M."/>
            <person name="Liu C."/>
            <person name="Kukat C."/>
            <person name="Ruiz D."/>
            <person name="Huettel B."/>
            <person name="Schneeberger K."/>
        </authorList>
    </citation>
    <scope>NUCLEOTIDE SEQUENCE [LARGE SCALE GENOMIC DNA]</scope>
    <source>
        <strain evidence="3">cv. Rojo Pasion</strain>
    </source>
</reference>